<name>A0AAW0KIS9_QUESU</name>
<comment type="caution">
    <text evidence="3">The sequence shown here is derived from an EMBL/GenBank/DDBJ whole genome shotgun (WGS) entry which is preliminary data.</text>
</comment>
<dbReference type="InterPro" id="IPR011205">
    <property type="entry name" value="UCP015417_vWA"/>
</dbReference>
<dbReference type="PANTHER" id="PTHR31373:SF17">
    <property type="entry name" value="OS06G0652100 PROTEIN"/>
    <property type="match status" value="1"/>
</dbReference>
<gene>
    <name evidence="3" type="ORF">CFP56_019927</name>
</gene>
<feature type="domain" description="DUF2828" evidence="1">
    <location>
        <begin position="25"/>
        <end position="321"/>
    </location>
</feature>
<proteinExistence type="predicted"/>
<feature type="non-terminal residue" evidence="3">
    <location>
        <position position="1063"/>
    </location>
</feature>
<evidence type="ECO:0000259" key="2">
    <source>
        <dbReference type="Pfam" id="PF25043"/>
    </source>
</evidence>
<evidence type="ECO:0000259" key="1">
    <source>
        <dbReference type="Pfam" id="PF11443"/>
    </source>
</evidence>
<dbReference type="PANTHER" id="PTHR31373">
    <property type="entry name" value="OS06G0652100 PROTEIN"/>
    <property type="match status" value="1"/>
</dbReference>
<reference evidence="3 4" key="1">
    <citation type="journal article" date="2018" name="Sci. Data">
        <title>The draft genome sequence of cork oak.</title>
        <authorList>
            <person name="Ramos A.M."/>
            <person name="Usie A."/>
            <person name="Barbosa P."/>
            <person name="Barros P.M."/>
            <person name="Capote T."/>
            <person name="Chaves I."/>
            <person name="Simoes F."/>
            <person name="Abreu I."/>
            <person name="Carrasquinho I."/>
            <person name="Faro C."/>
            <person name="Guimaraes J.B."/>
            <person name="Mendonca D."/>
            <person name="Nobrega F."/>
            <person name="Rodrigues L."/>
            <person name="Saibo N.J.M."/>
            <person name="Varela M.C."/>
            <person name="Egas C."/>
            <person name="Matos J."/>
            <person name="Miguel C.M."/>
            <person name="Oliveira M.M."/>
            <person name="Ricardo C.P."/>
            <person name="Goncalves S."/>
        </authorList>
    </citation>
    <scope>NUCLEOTIDE SEQUENCE [LARGE SCALE GENOMIC DNA]</scope>
    <source>
        <strain evidence="4">cv. HL8</strain>
    </source>
</reference>
<accession>A0AAW0KIS9</accession>
<sequence length="1063" mass="125833">MVFLFLPVIFNNGNRSASKVGHRKDLYKWGQNQQSLNALKFLLEKSWNHNSLTTLKIVCFLRKTIPPRKDGKEKFFASLLWLYKCHPKSLAYNLEVFAKFGYFKDLLEILYRLLYGYEIRKNEFYTRRGITVMKNYKKVKLKYSKIVEEPPGEKQMTIMRLRDQKRILMAKKAIEKYNNDEDYRFLYEHISDIFARLLKSNLEFLNTGQIDKISLAAKWCPSLDSSYDRSTLFCESVARKLFPYDSDAEYKGIEEAHYVYRVRERLRKQVLVPLRKALELPETYMSRGEWDSLPYNRVPFVAMKTYKKLFFKHDDWRICQYHWRRVVEDFSSKVCFHNCISVFSTAPYYNFSNFCYAFSLLTSEFCESPWKGKVAVRNASDDVDFIKIEGEDLRSKLKTLKSYDSIFFEIPEILYKVLNMALECNLSTDKMIKKIFIFTHTGDLVWCGPVTTEIESIRKKFEMNGYVMPDIVFWNSKFCLIPHVISADDMTLIYGCSNDMFRVFLEGDGNLDPVAIMDVELSEVHHDHPSTSVDHHLNIKDPFMDLLLSGSFDKQKFMPPLPYFEWYQFQFCHPCFFASLLWLYKCHPKSLAYNLEVFAKFGYLKDLLEILYQLLYGYEIRKNEFYTRREITVIKNYKKVKLKYSKIVEEPPGEKQMTIMRLRDQKRILMAKKAIEKYNNDEDYRFLYEHISDIFARLLKSDLEFLNTGQIDKINLAAKWCPSLDSSYDRSTLFCESVARKLFPYDSDAEYRGIEEAHYVLIPLRKALELPETYMSRREWDSLPYDRVPFVAMKTYKKLFFKHDDWRICRHLRYLKRSVKPKFNFSRLLSHEILSLLNHAFGEEIAEYHWRRVVEDFSSKGCFHNCISVFSTAPYYNFSNFCYAFSLLTSEFCESPWKGKVAVRNASDDVDFIKIEGEDLRSKLKTLKSYDSIFFEIPEILYKVLNMALECNLSTDKMIKKIFIFTHTGDLVWCGPVTTEIESIRKKFEMNGYVMPDIVFRNLKFCLIPHVISADDMTLIYGCSNDMFRVFLEGDGNLDPVAIMDVELSGEEYNKLVVKFFDK</sequence>
<dbReference type="AlphaFoldDB" id="A0AAW0KIS9"/>
<evidence type="ECO:0008006" key="5">
    <source>
        <dbReference type="Google" id="ProtNLM"/>
    </source>
</evidence>
<feature type="domain" description="DUF7788" evidence="2">
    <location>
        <begin position="880"/>
        <end position="1040"/>
    </location>
</feature>
<dbReference type="Proteomes" id="UP000237347">
    <property type="component" value="Unassembled WGS sequence"/>
</dbReference>
<organism evidence="3 4">
    <name type="scientific">Quercus suber</name>
    <name type="common">Cork oak</name>
    <dbReference type="NCBI Taxonomy" id="58331"/>
    <lineage>
        <taxon>Eukaryota</taxon>
        <taxon>Viridiplantae</taxon>
        <taxon>Streptophyta</taxon>
        <taxon>Embryophyta</taxon>
        <taxon>Tracheophyta</taxon>
        <taxon>Spermatophyta</taxon>
        <taxon>Magnoliopsida</taxon>
        <taxon>eudicotyledons</taxon>
        <taxon>Gunneridae</taxon>
        <taxon>Pentapetalae</taxon>
        <taxon>rosids</taxon>
        <taxon>fabids</taxon>
        <taxon>Fagales</taxon>
        <taxon>Fagaceae</taxon>
        <taxon>Quercus</taxon>
    </lineage>
</organism>
<feature type="domain" description="DUF2828" evidence="1">
    <location>
        <begin position="576"/>
        <end position="861"/>
    </location>
</feature>
<evidence type="ECO:0000313" key="3">
    <source>
        <dbReference type="EMBL" id="KAK7838361.1"/>
    </source>
</evidence>
<dbReference type="Pfam" id="PF25043">
    <property type="entry name" value="DUF7788"/>
    <property type="match status" value="2"/>
</dbReference>
<keyword evidence="4" id="KW-1185">Reference proteome</keyword>
<dbReference type="EMBL" id="PKMF04000308">
    <property type="protein sequence ID" value="KAK7838361.1"/>
    <property type="molecule type" value="Genomic_DNA"/>
</dbReference>
<dbReference type="InterPro" id="IPR058580">
    <property type="entry name" value="DUF2828"/>
</dbReference>
<dbReference type="Pfam" id="PF11443">
    <property type="entry name" value="DUF2828"/>
    <property type="match status" value="2"/>
</dbReference>
<evidence type="ECO:0000313" key="4">
    <source>
        <dbReference type="Proteomes" id="UP000237347"/>
    </source>
</evidence>
<feature type="domain" description="DUF7788" evidence="2">
    <location>
        <begin position="353"/>
        <end position="516"/>
    </location>
</feature>
<protein>
    <recommendedName>
        <fullName evidence="5">RNA-dependent RNA polymerase</fullName>
    </recommendedName>
</protein>
<dbReference type="InterPro" id="IPR056690">
    <property type="entry name" value="DUF7788"/>
</dbReference>